<protein>
    <submittedName>
        <fullName evidence="1">SEC-C metal-binding domain-containing protein</fullName>
    </submittedName>
</protein>
<proteinExistence type="predicted"/>
<dbReference type="PANTHER" id="PTHR33747">
    <property type="entry name" value="UPF0225 PROTEIN SCO1677"/>
    <property type="match status" value="1"/>
</dbReference>
<dbReference type="Pfam" id="PF02810">
    <property type="entry name" value="SEC-C"/>
    <property type="match status" value="1"/>
</dbReference>
<dbReference type="PANTHER" id="PTHR33747:SF1">
    <property type="entry name" value="ADENYLATE CYCLASE-ASSOCIATED CAP C-TERMINAL DOMAIN-CONTAINING PROTEIN"/>
    <property type="match status" value="1"/>
</dbReference>
<dbReference type="SUPFAM" id="SSF103642">
    <property type="entry name" value="Sec-C motif"/>
    <property type="match status" value="1"/>
</dbReference>
<dbReference type="Proteomes" id="UP001169760">
    <property type="component" value="Unassembled WGS sequence"/>
</dbReference>
<reference evidence="1" key="1">
    <citation type="submission" date="2023-07" db="EMBL/GenBank/DDBJ databases">
        <title>Genome content predicts the carbon catabolic preferences of heterotrophic bacteria.</title>
        <authorList>
            <person name="Gralka M."/>
        </authorList>
    </citation>
    <scope>NUCLEOTIDE SEQUENCE</scope>
    <source>
        <strain evidence="1">I3M17_2</strain>
    </source>
</reference>
<dbReference type="EMBL" id="JAUOPB010000014">
    <property type="protein sequence ID" value="MDO6424339.1"/>
    <property type="molecule type" value="Genomic_DNA"/>
</dbReference>
<dbReference type="NCBIfam" id="TIGR04102">
    <property type="entry name" value="SWIM_PBPRA1643"/>
    <property type="match status" value="1"/>
</dbReference>
<evidence type="ECO:0000313" key="2">
    <source>
        <dbReference type="Proteomes" id="UP001169760"/>
    </source>
</evidence>
<accession>A0AAW7XD95</accession>
<name>A0AAW7XD95_9GAMM</name>
<evidence type="ECO:0000313" key="1">
    <source>
        <dbReference type="EMBL" id="MDO6424339.1"/>
    </source>
</evidence>
<dbReference type="Gene3D" id="3.10.450.50">
    <property type="match status" value="1"/>
</dbReference>
<dbReference type="RefSeq" id="WP_303493701.1">
    <property type="nucleotide sequence ID" value="NZ_JAUOPB010000014.1"/>
</dbReference>
<dbReference type="InterPro" id="IPR026368">
    <property type="entry name" value="SWIM_PBPRA1643"/>
</dbReference>
<sequence>MSKFFFKGRVDARQDYRSYGNKTKPEANPGSEHNPIELWVENAEREQEIKALLDQHEVFAVVHVDATTEENIQQLDAVLATPKTVVLEKTPNRNDPCLCGSGKKYKKCCG</sequence>
<gene>
    <name evidence="1" type="ORF">Q4521_17775</name>
</gene>
<dbReference type="InterPro" id="IPR004027">
    <property type="entry name" value="SEC_C_motif"/>
</dbReference>
<dbReference type="AlphaFoldDB" id="A0AAW7XD95"/>
<organism evidence="1 2">
    <name type="scientific">Saccharophagus degradans</name>
    <dbReference type="NCBI Taxonomy" id="86304"/>
    <lineage>
        <taxon>Bacteria</taxon>
        <taxon>Pseudomonadati</taxon>
        <taxon>Pseudomonadota</taxon>
        <taxon>Gammaproteobacteria</taxon>
        <taxon>Cellvibrionales</taxon>
        <taxon>Cellvibrionaceae</taxon>
        <taxon>Saccharophagus</taxon>
    </lineage>
</organism>
<comment type="caution">
    <text evidence="1">The sequence shown here is derived from an EMBL/GenBank/DDBJ whole genome shotgun (WGS) entry which is preliminary data.</text>
</comment>